<comment type="caution">
    <text evidence="2">The sequence shown here is derived from an EMBL/GenBank/DDBJ whole genome shotgun (WGS) entry which is preliminary data.</text>
</comment>
<dbReference type="InterPro" id="IPR050905">
    <property type="entry name" value="Plant_NBS-LRR"/>
</dbReference>
<proteinExistence type="predicted"/>
<sequence>MNREREPASSLHLGSSYDHDVVFSASHGHNVVMYLEQYGGGGKVAGYQEDLGINFVFTLASAFGFHRKQNNVFEADTIDEATEQILLELVEGPARDMSSRNNVFYFDGWDGLGASAVLRAIARRVTAKLKGEPASAGSSVPAGLEFEQVIHVDCSKWESRRGLQRSVAKQLVLPSDVMEMFDKQDEEDDFRGVAQDSRAELQQVVREMYQHIQKLNHRFLVIFHNGSNEEIDLARCCGFTLSGYSTNKVLWTFQGRPGSEQDPKKLWSYLVGQEAEEVFTSTFKNDKGPHNSIGQVAQVAKCLSYMLELCCRGHQCIDYDLTTHGANYWICDGIIKQQLQLGEGDISVLDEYDDGLWRTADALQREIQLDVDYYHQYVPSSPLTRFVESKPYWTSPTYGFTQILDGVNISNGGTFQNYFYKLSILKLSNCMFNFPSTPFLYCHNLRFLWLDRCQVVETSSTAGGEGTQDDDVRRCLQRLWVLDLCYTVGCEHILSAQMMDLMTHLRELKVVGVQDWDMGLLQGRLPNIRMLRVQNSTAIRCSCPEDDLFSETIKMELLDFSGNETDGSIKRLCGTGVGKINSSLETAKVGESMLQEISFRGCINLKNILLSGWLSLHTLDISSTAVKTLDLTATEIYNLDELYILYCEKLCAIMWPPEDKRSKDKPRKLRIDTTQSSAQLSWCGEQTEESSSPGTLLSSIAVLHGDQSVSEFDWYVAVRDARLLVSLEPVYSDARKIYVEISSTNIATGASEHKRIVESESRSIMPVLSAQQQKQPLCALIYADVTVENQQQGDDESSCDAPGTMCVWPCPEAPHLPKESCYMHIQDHRGAITVPDFVIDCAKMLHVKDCLYITILPSAVGRGSEWYALQWCRIERCPKLECVFLGRDGFLWTYELRILWASQLPKARYIWKEGSQKVVPDLTYLHLDLCSRLIHVLPLIEAVISFQETYGFRCLEILEIMWCGDLREVFPLETGAQRYVAWKQPQVVTLEFPKLKRIHLHELPTLHSICGPGLRMSAPELEIVKIRGCWSLKRLPTIQKKAVLCDCEKEWWDSLRWEDASQKELYEPIHPKHYKKATLLRGTVLSSQLELDVEYGLWSAFIGSG</sequence>
<dbReference type="InterPro" id="IPR032675">
    <property type="entry name" value="LRR_dom_sf"/>
</dbReference>
<gene>
    <name evidence="2" type="ORF">EJB05_15474</name>
</gene>
<dbReference type="OrthoDB" id="681717at2759"/>
<protein>
    <recommendedName>
        <fullName evidence="1">Disease resistance protein At4g27190-like leucine-rich repeats domain-containing protein</fullName>
    </recommendedName>
</protein>
<dbReference type="SUPFAM" id="SSF52058">
    <property type="entry name" value="L domain-like"/>
    <property type="match status" value="1"/>
</dbReference>
<dbReference type="EMBL" id="RWGY01000007">
    <property type="protein sequence ID" value="TVU41915.1"/>
    <property type="molecule type" value="Genomic_DNA"/>
</dbReference>
<reference evidence="2 3" key="1">
    <citation type="journal article" date="2019" name="Sci. Rep.">
        <title>A high-quality genome of Eragrostis curvula grass provides insights into Poaceae evolution and supports new strategies to enhance forage quality.</title>
        <authorList>
            <person name="Carballo J."/>
            <person name="Santos B.A.C.M."/>
            <person name="Zappacosta D."/>
            <person name="Garbus I."/>
            <person name="Selva J.P."/>
            <person name="Gallo C.A."/>
            <person name="Diaz A."/>
            <person name="Albertini E."/>
            <person name="Caccamo M."/>
            <person name="Echenique V."/>
        </authorList>
    </citation>
    <scope>NUCLEOTIDE SEQUENCE [LARGE SCALE GENOMIC DNA]</scope>
    <source>
        <strain evidence="3">cv. Victoria</strain>
        <tissue evidence="2">Leaf</tissue>
    </source>
</reference>
<feature type="domain" description="Disease resistance protein At4g27190-like leucine-rich repeats" evidence="1">
    <location>
        <begin position="940"/>
        <end position="1035"/>
    </location>
</feature>
<dbReference type="Gene3D" id="3.80.10.10">
    <property type="entry name" value="Ribonuclease Inhibitor"/>
    <property type="match status" value="2"/>
</dbReference>
<name>A0A5J9W1Z0_9POAL</name>
<evidence type="ECO:0000313" key="3">
    <source>
        <dbReference type="Proteomes" id="UP000324897"/>
    </source>
</evidence>
<feature type="non-terminal residue" evidence="2">
    <location>
        <position position="1"/>
    </location>
</feature>
<keyword evidence="3" id="KW-1185">Reference proteome</keyword>
<evidence type="ECO:0000259" key="1">
    <source>
        <dbReference type="Pfam" id="PF23247"/>
    </source>
</evidence>
<dbReference type="Gramene" id="TVU41915">
    <property type="protein sequence ID" value="TVU41915"/>
    <property type="gene ID" value="EJB05_15474"/>
</dbReference>
<evidence type="ECO:0000313" key="2">
    <source>
        <dbReference type="EMBL" id="TVU41915.1"/>
    </source>
</evidence>
<dbReference type="PANTHER" id="PTHR33463:SF148">
    <property type="entry name" value="NB-ARC DOMAIN-CONTAINING PROTEIN"/>
    <property type="match status" value="1"/>
</dbReference>
<dbReference type="AlphaFoldDB" id="A0A5J9W1Z0"/>
<dbReference type="Pfam" id="PF23247">
    <property type="entry name" value="LRR_RPS2"/>
    <property type="match status" value="1"/>
</dbReference>
<dbReference type="Proteomes" id="UP000324897">
    <property type="component" value="Chromosome 4"/>
</dbReference>
<organism evidence="2 3">
    <name type="scientific">Eragrostis curvula</name>
    <name type="common">weeping love grass</name>
    <dbReference type="NCBI Taxonomy" id="38414"/>
    <lineage>
        <taxon>Eukaryota</taxon>
        <taxon>Viridiplantae</taxon>
        <taxon>Streptophyta</taxon>
        <taxon>Embryophyta</taxon>
        <taxon>Tracheophyta</taxon>
        <taxon>Spermatophyta</taxon>
        <taxon>Magnoliopsida</taxon>
        <taxon>Liliopsida</taxon>
        <taxon>Poales</taxon>
        <taxon>Poaceae</taxon>
        <taxon>PACMAD clade</taxon>
        <taxon>Chloridoideae</taxon>
        <taxon>Eragrostideae</taxon>
        <taxon>Eragrostidinae</taxon>
        <taxon>Eragrostis</taxon>
    </lineage>
</organism>
<dbReference type="InterPro" id="IPR057135">
    <property type="entry name" value="At4g27190-like_LRR"/>
</dbReference>
<accession>A0A5J9W1Z0</accession>
<dbReference type="PANTHER" id="PTHR33463">
    <property type="entry name" value="NB-ARC DOMAIN-CONTAINING PROTEIN-RELATED"/>
    <property type="match status" value="1"/>
</dbReference>